<dbReference type="AlphaFoldDB" id="A0A2H3CU41"/>
<evidence type="ECO:0000313" key="3">
    <source>
        <dbReference type="Proteomes" id="UP000217790"/>
    </source>
</evidence>
<evidence type="ECO:0000313" key="2">
    <source>
        <dbReference type="EMBL" id="PBK85370.1"/>
    </source>
</evidence>
<gene>
    <name evidence="2" type="ORF">ARMGADRAFT_1169644</name>
</gene>
<sequence length="175" mass="18923">MPRSSQHAEDSSRLPEGFRRIGYDADTMRYTFTDKQGKLYRSAPGEEYGTLTPVAFSASTDRPGAFSDGNNSKIRQTSRKLTFSDFLPPTAMASASSSLDQNLPKPPPNAYFNGAVRTALPKRLGVMQSLRRSITSAYTKGSAKNASPRPPEDGKNATGSIDPSVEKSKSSKPKA</sequence>
<proteinExistence type="predicted"/>
<protein>
    <recommendedName>
        <fullName evidence="4">Carbohydrate-binding module family 50 protein</fullName>
    </recommendedName>
</protein>
<dbReference type="EMBL" id="KZ293691">
    <property type="protein sequence ID" value="PBK85370.1"/>
    <property type="molecule type" value="Genomic_DNA"/>
</dbReference>
<feature type="region of interest" description="Disordered" evidence="1">
    <location>
        <begin position="137"/>
        <end position="175"/>
    </location>
</feature>
<feature type="compositionally biased region" description="Polar residues" evidence="1">
    <location>
        <begin position="68"/>
        <end position="81"/>
    </location>
</feature>
<dbReference type="OMA" id="HEEDSCR"/>
<organism evidence="2 3">
    <name type="scientific">Armillaria gallica</name>
    <name type="common">Bulbous honey fungus</name>
    <name type="synonym">Armillaria bulbosa</name>
    <dbReference type="NCBI Taxonomy" id="47427"/>
    <lineage>
        <taxon>Eukaryota</taxon>
        <taxon>Fungi</taxon>
        <taxon>Dikarya</taxon>
        <taxon>Basidiomycota</taxon>
        <taxon>Agaricomycotina</taxon>
        <taxon>Agaricomycetes</taxon>
        <taxon>Agaricomycetidae</taxon>
        <taxon>Agaricales</taxon>
        <taxon>Marasmiineae</taxon>
        <taxon>Physalacriaceae</taxon>
        <taxon>Armillaria</taxon>
    </lineage>
</organism>
<feature type="region of interest" description="Disordered" evidence="1">
    <location>
        <begin position="90"/>
        <end position="109"/>
    </location>
</feature>
<evidence type="ECO:0008006" key="4">
    <source>
        <dbReference type="Google" id="ProtNLM"/>
    </source>
</evidence>
<evidence type="ECO:0000256" key="1">
    <source>
        <dbReference type="SAM" id="MobiDB-lite"/>
    </source>
</evidence>
<name>A0A2H3CU41_ARMGA</name>
<reference evidence="3" key="1">
    <citation type="journal article" date="2017" name="Nat. Ecol. Evol.">
        <title>Genome expansion and lineage-specific genetic innovations in the forest pathogenic fungi Armillaria.</title>
        <authorList>
            <person name="Sipos G."/>
            <person name="Prasanna A.N."/>
            <person name="Walter M.C."/>
            <person name="O'Connor E."/>
            <person name="Balint B."/>
            <person name="Krizsan K."/>
            <person name="Kiss B."/>
            <person name="Hess J."/>
            <person name="Varga T."/>
            <person name="Slot J."/>
            <person name="Riley R."/>
            <person name="Boka B."/>
            <person name="Rigling D."/>
            <person name="Barry K."/>
            <person name="Lee J."/>
            <person name="Mihaltcheva S."/>
            <person name="LaButti K."/>
            <person name="Lipzen A."/>
            <person name="Waldron R."/>
            <person name="Moloney N.M."/>
            <person name="Sperisen C."/>
            <person name="Kredics L."/>
            <person name="Vagvoelgyi C."/>
            <person name="Patrignani A."/>
            <person name="Fitzpatrick D."/>
            <person name="Nagy I."/>
            <person name="Doyle S."/>
            <person name="Anderson J.B."/>
            <person name="Grigoriev I.V."/>
            <person name="Gueldener U."/>
            <person name="Muensterkoetter M."/>
            <person name="Nagy L.G."/>
        </authorList>
    </citation>
    <scope>NUCLEOTIDE SEQUENCE [LARGE SCALE GENOMIC DNA]</scope>
    <source>
        <strain evidence="3">Ar21-2</strain>
    </source>
</reference>
<feature type="region of interest" description="Disordered" evidence="1">
    <location>
        <begin position="56"/>
        <end position="82"/>
    </location>
</feature>
<keyword evidence="3" id="KW-1185">Reference proteome</keyword>
<dbReference type="InParanoid" id="A0A2H3CU41"/>
<dbReference type="OrthoDB" id="2107166at2759"/>
<accession>A0A2H3CU41</accession>
<dbReference type="Proteomes" id="UP000217790">
    <property type="component" value="Unassembled WGS sequence"/>
</dbReference>
<feature type="region of interest" description="Disordered" evidence="1">
    <location>
        <begin position="1"/>
        <end position="20"/>
    </location>
</feature>